<name>A0A3P7IWK0_STRVU</name>
<dbReference type="Gene3D" id="1.10.1380.10">
    <property type="entry name" value="Neutral endopeptidase , domain2"/>
    <property type="match status" value="1"/>
</dbReference>
<dbReference type="OrthoDB" id="6475849at2759"/>
<reference evidence="3 4" key="1">
    <citation type="submission" date="2018-11" db="EMBL/GenBank/DDBJ databases">
        <authorList>
            <consortium name="Pathogen Informatics"/>
        </authorList>
    </citation>
    <scope>NUCLEOTIDE SEQUENCE [LARGE SCALE GENOMIC DNA]</scope>
</reference>
<protein>
    <recommendedName>
        <fullName evidence="2">Peptidase M13 N-terminal domain-containing protein</fullName>
    </recommendedName>
</protein>
<dbReference type="AlphaFoldDB" id="A0A3P7IWK0"/>
<dbReference type="InterPro" id="IPR000718">
    <property type="entry name" value="Peptidase_M13"/>
</dbReference>
<dbReference type="PROSITE" id="PS51885">
    <property type="entry name" value="NEPRILYSIN"/>
    <property type="match status" value="1"/>
</dbReference>
<dbReference type="GO" id="GO:0004222">
    <property type="term" value="F:metalloendopeptidase activity"/>
    <property type="evidence" value="ECO:0007669"/>
    <property type="project" value="InterPro"/>
</dbReference>
<sequence length="332" mass="39438">MLPAQIYFDPAYSHEFIATRDVLFKILAVIASEDRGAEFISRNYLEHLRRVDSLIRVDQTLAKIRKETEFDTDSISVTVLELQELLRSIDWIRYISSFIPPERQYPPRIRKVRISQVSTVERMEELLSNMDDQTLSDYLDWKVIFHFSDFLGDKINLLMEEFAAQIYGLKGKDRTDECVSPTVNMFYDIAGKHFLKRHFDFESIYIVKELIEEVRKAFLDMLNENDWMDENTKKRAKQKELIEDVRNAFLEMLNENDWMDENTKKRAKQKLNFTSKNSYYQIVTTLELWMQDRAFHKLEEINTRDSFDASVTEVNAFYDGNQNQIGELPIRQ</sequence>
<dbReference type="GO" id="GO:0016485">
    <property type="term" value="P:protein processing"/>
    <property type="evidence" value="ECO:0007669"/>
    <property type="project" value="TreeGrafter"/>
</dbReference>
<dbReference type="EMBL" id="UYYB01099240">
    <property type="protein sequence ID" value="VDM77440.1"/>
    <property type="molecule type" value="Genomic_DNA"/>
</dbReference>
<evidence type="ECO:0000259" key="2">
    <source>
        <dbReference type="Pfam" id="PF05649"/>
    </source>
</evidence>
<proteinExistence type="inferred from homology"/>
<accession>A0A3P7IWK0</accession>
<keyword evidence="4" id="KW-1185">Reference proteome</keyword>
<dbReference type="SUPFAM" id="SSF55486">
    <property type="entry name" value="Metalloproteases ('zincins'), catalytic domain"/>
    <property type="match status" value="2"/>
</dbReference>
<dbReference type="InterPro" id="IPR042089">
    <property type="entry name" value="Peptidase_M13_dom_2"/>
</dbReference>
<dbReference type="InterPro" id="IPR008753">
    <property type="entry name" value="Peptidase_M13_N"/>
</dbReference>
<feature type="domain" description="Peptidase M13 N-terminal" evidence="2">
    <location>
        <begin position="49"/>
        <end position="239"/>
    </location>
</feature>
<comment type="similarity">
    <text evidence="1">Belongs to the peptidase M13 family.</text>
</comment>
<gene>
    <name evidence="3" type="ORF">SVUK_LOCUS12438</name>
</gene>
<dbReference type="Gene3D" id="3.40.390.10">
    <property type="entry name" value="Collagenase (Catalytic Domain)"/>
    <property type="match status" value="1"/>
</dbReference>
<dbReference type="Pfam" id="PF05649">
    <property type="entry name" value="Peptidase_M13_N"/>
    <property type="match status" value="2"/>
</dbReference>
<dbReference type="InterPro" id="IPR024079">
    <property type="entry name" value="MetalloPept_cat_dom_sf"/>
</dbReference>
<evidence type="ECO:0000256" key="1">
    <source>
        <dbReference type="ARBA" id="ARBA00007357"/>
    </source>
</evidence>
<evidence type="ECO:0000313" key="4">
    <source>
        <dbReference type="Proteomes" id="UP000270094"/>
    </source>
</evidence>
<evidence type="ECO:0000313" key="3">
    <source>
        <dbReference type="EMBL" id="VDM77440.1"/>
    </source>
</evidence>
<dbReference type="Proteomes" id="UP000270094">
    <property type="component" value="Unassembled WGS sequence"/>
</dbReference>
<dbReference type="GO" id="GO:0005886">
    <property type="term" value="C:plasma membrane"/>
    <property type="evidence" value="ECO:0007669"/>
    <property type="project" value="TreeGrafter"/>
</dbReference>
<dbReference type="PANTHER" id="PTHR11733">
    <property type="entry name" value="ZINC METALLOPROTEASE FAMILY M13 NEPRILYSIN-RELATED"/>
    <property type="match status" value="1"/>
</dbReference>
<feature type="domain" description="Peptidase M13 N-terminal" evidence="2">
    <location>
        <begin position="240"/>
        <end position="277"/>
    </location>
</feature>
<organism evidence="3 4">
    <name type="scientific">Strongylus vulgaris</name>
    <name type="common">Blood worm</name>
    <dbReference type="NCBI Taxonomy" id="40348"/>
    <lineage>
        <taxon>Eukaryota</taxon>
        <taxon>Metazoa</taxon>
        <taxon>Ecdysozoa</taxon>
        <taxon>Nematoda</taxon>
        <taxon>Chromadorea</taxon>
        <taxon>Rhabditida</taxon>
        <taxon>Rhabditina</taxon>
        <taxon>Rhabditomorpha</taxon>
        <taxon>Strongyloidea</taxon>
        <taxon>Strongylidae</taxon>
        <taxon>Strongylus</taxon>
    </lineage>
</organism>
<dbReference type="PANTHER" id="PTHR11733:SF167">
    <property type="entry name" value="FI17812P1-RELATED"/>
    <property type="match status" value="1"/>
</dbReference>